<dbReference type="Gene3D" id="3.30.450.90">
    <property type="match status" value="1"/>
</dbReference>
<dbReference type="RefSeq" id="WP_069521736.1">
    <property type="nucleotide sequence ID" value="NZ_FOFP01000027.1"/>
</dbReference>
<evidence type="ECO:0000256" key="9">
    <source>
        <dbReference type="ARBA" id="ARBA00022741"/>
    </source>
</evidence>
<evidence type="ECO:0000256" key="12">
    <source>
        <dbReference type="ARBA" id="ARBA00022927"/>
    </source>
</evidence>
<dbReference type="Pfam" id="PF22341">
    <property type="entry name" value="GSPE_N1E"/>
    <property type="match status" value="1"/>
</dbReference>
<dbReference type="SMART" id="SM00382">
    <property type="entry name" value="AAA"/>
    <property type="match status" value="1"/>
</dbReference>
<keyword evidence="6" id="KW-1003">Cell membrane</keyword>
<keyword evidence="11 16" id="KW-0067">ATP-binding</keyword>
<dbReference type="CDD" id="cd01129">
    <property type="entry name" value="PulE-GspE-like"/>
    <property type="match status" value="1"/>
</dbReference>
<proteinExistence type="inferred from homology"/>
<dbReference type="Proteomes" id="UP000198512">
    <property type="component" value="Unassembled WGS sequence"/>
</dbReference>
<evidence type="ECO:0000256" key="11">
    <source>
        <dbReference type="ARBA" id="ARBA00022840"/>
    </source>
</evidence>
<name>A0ABY1BQM4_9PSED</name>
<evidence type="ECO:0000256" key="3">
    <source>
        <dbReference type="ARBA" id="ARBA00004533"/>
    </source>
</evidence>
<evidence type="ECO:0000256" key="14">
    <source>
        <dbReference type="ARBA" id="ARBA00023136"/>
    </source>
</evidence>
<evidence type="ECO:0000256" key="5">
    <source>
        <dbReference type="ARBA" id="ARBA00022448"/>
    </source>
</evidence>
<comment type="caution">
    <text evidence="18">The sequence shown here is derived from an EMBL/GenBank/DDBJ whole genome shotgun (WGS) entry which is preliminary data.</text>
</comment>
<dbReference type="Pfam" id="PF00437">
    <property type="entry name" value="T2SSE"/>
    <property type="match status" value="1"/>
</dbReference>
<dbReference type="PANTHER" id="PTHR30258:SF27">
    <property type="entry name" value="BACTERIOPHAGE ADSORPTION PROTEIN B-RELATED"/>
    <property type="match status" value="1"/>
</dbReference>
<keyword evidence="12 16" id="KW-0653">Protein transport</keyword>
<dbReference type="PROSITE" id="PS00662">
    <property type="entry name" value="T2SP_E"/>
    <property type="match status" value="1"/>
</dbReference>
<evidence type="ECO:0000256" key="6">
    <source>
        <dbReference type="ARBA" id="ARBA00022475"/>
    </source>
</evidence>
<keyword evidence="13" id="KW-1278">Translocase</keyword>
<keyword evidence="5 16" id="KW-0813">Transport</keyword>
<comment type="cofactor">
    <cofactor evidence="1">
        <name>Zn(2+)</name>
        <dbReference type="ChEBI" id="CHEBI:29105"/>
    </cofactor>
</comment>
<evidence type="ECO:0000256" key="1">
    <source>
        <dbReference type="ARBA" id="ARBA00001947"/>
    </source>
</evidence>
<dbReference type="SUPFAM" id="SSF160246">
    <property type="entry name" value="EspE N-terminal domain-like"/>
    <property type="match status" value="1"/>
</dbReference>
<evidence type="ECO:0000256" key="7">
    <source>
        <dbReference type="ARBA" id="ARBA00022519"/>
    </source>
</evidence>
<organism evidence="18 19">
    <name type="scientific">Pseudomonas cuatrocienegasensis</name>
    <dbReference type="NCBI Taxonomy" id="543360"/>
    <lineage>
        <taxon>Bacteria</taxon>
        <taxon>Pseudomonadati</taxon>
        <taxon>Pseudomonadota</taxon>
        <taxon>Gammaproteobacteria</taxon>
        <taxon>Pseudomonadales</taxon>
        <taxon>Pseudomonadaceae</taxon>
        <taxon>Pseudomonas</taxon>
    </lineage>
</organism>
<keyword evidence="10" id="KW-0862">Zinc</keyword>
<dbReference type="PANTHER" id="PTHR30258">
    <property type="entry name" value="TYPE II SECRETION SYSTEM PROTEIN GSPE-RELATED"/>
    <property type="match status" value="1"/>
</dbReference>
<keyword evidence="14" id="KW-0472">Membrane</keyword>
<comment type="function">
    <text evidence="2 16">ATPase component of the type II secretion system required for the energy-dependent secretion of extracellular factors such as proteases and toxins from the periplasm. Acts as a molecular motor to provide the energy that is required for assembly of the pseudopilus and the extrusion of substrates generated in the cytoplasm.</text>
</comment>
<evidence type="ECO:0000259" key="17">
    <source>
        <dbReference type="PROSITE" id="PS00662"/>
    </source>
</evidence>
<evidence type="ECO:0000313" key="18">
    <source>
        <dbReference type="EMBL" id="SER39404.1"/>
    </source>
</evidence>
<feature type="domain" description="Bacterial type II secretion system protein E" evidence="17">
    <location>
        <begin position="315"/>
        <end position="329"/>
    </location>
</feature>
<dbReference type="NCBIfam" id="TIGR02533">
    <property type="entry name" value="type_II_gspE"/>
    <property type="match status" value="1"/>
</dbReference>
<dbReference type="SUPFAM" id="SSF52540">
    <property type="entry name" value="P-loop containing nucleoside triphosphate hydrolases"/>
    <property type="match status" value="1"/>
</dbReference>
<evidence type="ECO:0000313" key="19">
    <source>
        <dbReference type="Proteomes" id="UP000198512"/>
    </source>
</evidence>
<keyword evidence="8" id="KW-0479">Metal-binding</keyword>
<dbReference type="Gene3D" id="3.40.50.300">
    <property type="entry name" value="P-loop containing nucleotide triphosphate hydrolases"/>
    <property type="match status" value="1"/>
</dbReference>
<keyword evidence="19" id="KW-1185">Reference proteome</keyword>
<evidence type="ECO:0000256" key="13">
    <source>
        <dbReference type="ARBA" id="ARBA00022967"/>
    </source>
</evidence>
<protein>
    <recommendedName>
        <fullName evidence="16">Type II secretion system protein E</fullName>
        <shortName evidence="16">T2SS protein E</shortName>
    </recommendedName>
    <alternativeName>
        <fullName evidence="16">Type II traffic warden ATPase</fullName>
    </alternativeName>
</protein>
<dbReference type="InterPro" id="IPR013369">
    <property type="entry name" value="T2SS_GspE"/>
</dbReference>
<dbReference type="InterPro" id="IPR037257">
    <property type="entry name" value="T2SS_E_N_sf"/>
</dbReference>
<evidence type="ECO:0000256" key="4">
    <source>
        <dbReference type="ARBA" id="ARBA00006611"/>
    </source>
</evidence>
<evidence type="ECO:0000256" key="15">
    <source>
        <dbReference type="ARBA" id="ARBA00034006"/>
    </source>
</evidence>
<accession>A0ABY1BQM4</accession>
<dbReference type="InterPro" id="IPR003593">
    <property type="entry name" value="AAA+_ATPase"/>
</dbReference>
<keyword evidence="9 16" id="KW-0547">Nucleotide-binding</keyword>
<dbReference type="InterPro" id="IPR054757">
    <property type="entry name" value="GSPE_N1E"/>
</dbReference>
<dbReference type="InterPro" id="IPR001482">
    <property type="entry name" value="T2SS/T4SS_dom"/>
</dbReference>
<dbReference type="Gene3D" id="3.30.300.160">
    <property type="entry name" value="Type II secretion system, protein E, N-terminal domain"/>
    <property type="match status" value="1"/>
</dbReference>
<sequence length="495" mass="54543">MNASLLKTPLRRLPFSFAKRHGVVLLLEDGQAYVAHRPEVEPVALAEVQRFVGQSLRWRALSAAAFEQALARAYQHEAGAMQLAEDLGGHLDLTALAEQTPETEDLLEQEDDAPIIRLINAILGEAIKEDASDIHLETFEKRLVVRFRVDGMLREVLEPKRGLAALLVSRIKVMARMDIAEKRVPQDGRISLKVGGREVDIRVSTLPSANGERVVLRLLDKQAGRLDLQHLGMSLRDRQVMEDTVRKPHGILLVTGPTGSGKTTTLYASLASLNDRSRNILTVEDPIEYHLEGIGQTQVNTKVDMTFARGLRAILRQDPDVVMVGEIRDRETAEIAVQASLTGHLVLSTLHTNSAIGAVTRLVDMGVEPFLLASSLLGVLAQRLVRVLCPACRQAYQADAAECALLGVDAQNPPTLYRACGCAACHQQGYRGRTGIYELVVFDDYLRTLVHSAAAEQVMVRHARTLGPSIRDDGRRKVLEGVTTVEEVLRVTREE</sequence>
<gene>
    <name evidence="18" type="ORF">SAMN05216600_1279</name>
</gene>
<keyword evidence="7" id="KW-0997">Cell inner membrane</keyword>
<comment type="catalytic activity">
    <reaction evidence="15">
        <text>ATP + H2O + cellular proteinSide 1 = ADP + phosphate + cellular proteinSide 2.</text>
        <dbReference type="EC" id="7.4.2.8"/>
    </reaction>
</comment>
<reference evidence="18 19" key="1">
    <citation type="submission" date="2016-10" db="EMBL/GenBank/DDBJ databases">
        <authorList>
            <person name="Varghese N."/>
            <person name="Submissions S."/>
        </authorList>
    </citation>
    <scope>NUCLEOTIDE SEQUENCE [LARGE SCALE GENOMIC DNA]</scope>
    <source>
        <strain evidence="18 19">CIP 109853</strain>
    </source>
</reference>
<evidence type="ECO:0000256" key="16">
    <source>
        <dbReference type="RuleBase" id="RU366070"/>
    </source>
</evidence>
<dbReference type="InterPro" id="IPR027417">
    <property type="entry name" value="P-loop_NTPase"/>
</dbReference>
<evidence type="ECO:0000256" key="10">
    <source>
        <dbReference type="ARBA" id="ARBA00022833"/>
    </source>
</evidence>
<comment type="subcellular location">
    <subcellularLocation>
        <location evidence="3 16">Cell inner membrane</location>
    </subcellularLocation>
</comment>
<evidence type="ECO:0000256" key="8">
    <source>
        <dbReference type="ARBA" id="ARBA00022723"/>
    </source>
</evidence>
<evidence type="ECO:0000256" key="2">
    <source>
        <dbReference type="ARBA" id="ARBA00003288"/>
    </source>
</evidence>
<comment type="similarity">
    <text evidence="4 16">Belongs to the GSP E family.</text>
</comment>
<dbReference type="EMBL" id="FOFP01000027">
    <property type="protein sequence ID" value="SER39404.1"/>
    <property type="molecule type" value="Genomic_DNA"/>
</dbReference>